<dbReference type="PATRIC" id="fig|1445510.3.peg.5632"/>
<feature type="domain" description="EamA" evidence="7">
    <location>
        <begin position="154"/>
        <end position="293"/>
    </location>
</feature>
<gene>
    <name evidence="8" type="ORF">YC6258_05672</name>
</gene>
<protein>
    <submittedName>
        <fullName evidence="8">Permeases of the drug/metabolite transporter (DMT) superfamily</fullName>
    </submittedName>
</protein>
<sequence>MTMITSTHSGLGRAELSLLLVAIFWGTSYGLTQTALSYAPVMLFIAIRFLLTHLALVPRMLREFKQGRNPDWIVAIPTGLILLAIFSCEVTGVAHTSAANAAFLISLNVLMTPFVEYLFTGTRPDSKTSVLALSSVLGVYGLTREHGLTWSLNSGDWLIIAAAALRAVMITTVKRLMKDRQLATASLTALQALIVATGAIVFLLCFTEKRVITIPLEPQFWGIMLYLVGFCTLFAFFVQNRAVQYTSASKVALLMGSEPLFGALFAVIWLNESLSLTQAFGGLLITFSTVLATRR</sequence>
<dbReference type="RefSeq" id="WP_044619375.1">
    <property type="nucleotide sequence ID" value="NZ_CP007142.1"/>
</dbReference>
<keyword evidence="4 6" id="KW-1133">Transmembrane helix</keyword>
<evidence type="ECO:0000313" key="9">
    <source>
        <dbReference type="Proteomes" id="UP000032266"/>
    </source>
</evidence>
<evidence type="ECO:0000259" key="7">
    <source>
        <dbReference type="Pfam" id="PF00892"/>
    </source>
</evidence>
<dbReference type="InterPro" id="IPR000620">
    <property type="entry name" value="EamA_dom"/>
</dbReference>
<feature type="transmembrane region" description="Helical" evidence="6">
    <location>
        <begin position="155"/>
        <end position="173"/>
    </location>
</feature>
<dbReference type="EMBL" id="CP007142">
    <property type="protein sequence ID" value="AJQ97700.1"/>
    <property type="molecule type" value="Genomic_DNA"/>
</dbReference>
<feature type="transmembrane region" description="Helical" evidence="6">
    <location>
        <begin position="40"/>
        <end position="61"/>
    </location>
</feature>
<dbReference type="OrthoDB" id="7158585at2"/>
<dbReference type="InterPro" id="IPR051258">
    <property type="entry name" value="Diverse_Substrate_Transporter"/>
</dbReference>
<dbReference type="AlphaFoldDB" id="A0A0C5VEJ7"/>
<dbReference type="InterPro" id="IPR037185">
    <property type="entry name" value="EmrE-like"/>
</dbReference>
<feature type="transmembrane region" description="Helical" evidence="6">
    <location>
        <begin position="219"/>
        <end position="239"/>
    </location>
</feature>
<evidence type="ECO:0000256" key="2">
    <source>
        <dbReference type="ARBA" id="ARBA00022475"/>
    </source>
</evidence>
<dbReference type="PANTHER" id="PTHR42920:SF5">
    <property type="entry name" value="EAMA DOMAIN-CONTAINING PROTEIN"/>
    <property type="match status" value="1"/>
</dbReference>
<evidence type="ECO:0000256" key="6">
    <source>
        <dbReference type="SAM" id="Phobius"/>
    </source>
</evidence>
<accession>A0A0C5VEJ7</accession>
<feature type="transmembrane region" description="Helical" evidence="6">
    <location>
        <begin position="101"/>
        <end position="119"/>
    </location>
</feature>
<organism evidence="8 9">
    <name type="scientific">Gynuella sunshinyii YC6258</name>
    <dbReference type="NCBI Taxonomy" id="1445510"/>
    <lineage>
        <taxon>Bacteria</taxon>
        <taxon>Pseudomonadati</taxon>
        <taxon>Pseudomonadota</taxon>
        <taxon>Gammaproteobacteria</taxon>
        <taxon>Oceanospirillales</taxon>
        <taxon>Saccharospirillaceae</taxon>
        <taxon>Gynuella</taxon>
    </lineage>
</organism>
<evidence type="ECO:0000256" key="5">
    <source>
        <dbReference type="ARBA" id="ARBA00023136"/>
    </source>
</evidence>
<feature type="domain" description="EamA" evidence="7">
    <location>
        <begin position="14"/>
        <end position="143"/>
    </location>
</feature>
<evidence type="ECO:0000256" key="1">
    <source>
        <dbReference type="ARBA" id="ARBA00004651"/>
    </source>
</evidence>
<dbReference type="KEGG" id="gsn:YC6258_05672"/>
<evidence type="ECO:0000256" key="4">
    <source>
        <dbReference type="ARBA" id="ARBA00022989"/>
    </source>
</evidence>
<evidence type="ECO:0000256" key="3">
    <source>
        <dbReference type="ARBA" id="ARBA00022692"/>
    </source>
</evidence>
<feature type="transmembrane region" description="Helical" evidence="6">
    <location>
        <begin position="185"/>
        <end position="207"/>
    </location>
</feature>
<dbReference type="HOGENOM" id="CLU_033863_21_3_6"/>
<feature type="transmembrane region" description="Helical" evidence="6">
    <location>
        <begin position="73"/>
        <end position="95"/>
    </location>
</feature>
<proteinExistence type="predicted"/>
<reference evidence="8 9" key="1">
    <citation type="submission" date="2014-01" db="EMBL/GenBank/DDBJ databases">
        <title>Full genme sequencing of cellulolytic bacterium Gynuella sunshinyii YC6258T gen. nov., sp. nov.</title>
        <authorList>
            <person name="Khan H."/>
            <person name="Chung E.J."/>
            <person name="Chung Y.R."/>
        </authorList>
    </citation>
    <scope>NUCLEOTIDE SEQUENCE [LARGE SCALE GENOMIC DNA]</scope>
    <source>
        <strain evidence="8 9">YC6258</strain>
    </source>
</reference>
<evidence type="ECO:0000313" key="8">
    <source>
        <dbReference type="EMBL" id="AJQ97700.1"/>
    </source>
</evidence>
<dbReference type="PANTHER" id="PTHR42920">
    <property type="entry name" value="OS03G0707200 PROTEIN-RELATED"/>
    <property type="match status" value="1"/>
</dbReference>
<keyword evidence="9" id="KW-1185">Reference proteome</keyword>
<feature type="transmembrane region" description="Helical" evidence="6">
    <location>
        <begin position="251"/>
        <end position="270"/>
    </location>
</feature>
<feature type="transmembrane region" description="Helical" evidence="6">
    <location>
        <begin position="276"/>
        <end position="293"/>
    </location>
</feature>
<dbReference type="GO" id="GO:0005886">
    <property type="term" value="C:plasma membrane"/>
    <property type="evidence" value="ECO:0007669"/>
    <property type="project" value="UniProtKB-SubCell"/>
</dbReference>
<name>A0A0C5VEJ7_9GAMM</name>
<keyword evidence="5 6" id="KW-0472">Membrane</keyword>
<dbReference type="Pfam" id="PF00892">
    <property type="entry name" value="EamA"/>
    <property type="match status" value="2"/>
</dbReference>
<dbReference type="SUPFAM" id="SSF103481">
    <property type="entry name" value="Multidrug resistance efflux transporter EmrE"/>
    <property type="match status" value="2"/>
</dbReference>
<keyword evidence="2" id="KW-1003">Cell membrane</keyword>
<keyword evidence="3 6" id="KW-0812">Transmembrane</keyword>
<comment type="subcellular location">
    <subcellularLocation>
        <location evidence="1">Cell membrane</location>
        <topology evidence="1">Multi-pass membrane protein</topology>
    </subcellularLocation>
</comment>
<dbReference type="Proteomes" id="UP000032266">
    <property type="component" value="Chromosome"/>
</dbReference>